<gene>
    <name evidence="4" type="ORF">V2V91_05785</name>
</gene>
<evidence type="ECO:0000256" key="1">
    <source>
        <dbReference type="ARBA" id="ARBA00022801"/>
    </source>
</evidence>
<protein>
    <submittedName>
        <fullName evidence="4">Carbohydrate-binding protein</fullName>
    </submittedName>
</protein>
<feature type="compositionally biased region" description="Low complexity" evidence="2">
    <location>
        <begin position="101"/>
        <end position="119"/>
    </location>
</feature>
<dbReference type="CDD" id="cd12215">
    <property type="entry name" value="ChiC_BD"/>
    <property type="match status" value="2"/>
</dbReference>
<evidence type="ECO:0000313" key="4">
    <source>
        <dbReference type="EMBL" id="MEF2254648.1"/>
    </source>
</evidence>
<evidence type="ECO:0000256" key="2">
    <source>
        <dbReference type="SAM" id="MobiDB-lite"/>
    </source>
</evidence>
<organism evidence="4 5">
    <name type="scientific">Microbacterium schleiferi</name>
    <dbReference type="NCBI Taxonomy" id="69362"/>
    <lineage>
        <taxon>Bacteria</taxon>
        <taxon>Bacillati</taxon>
        <taxon>Actinomycetota</taxon>
        <taxon>Actinomycetes</taxon>
        <taxon>Micrococcales</taxon>
        <taxon>Microbacteriaceae</taxon>
        <taxon>Microbacterium</taxon>
    </lineage>
</organism>
<dbReference type="PANTHER" id="PTHR42976:SF1">
    <property type="entry name" value="GH18 DOMAIN-CONTAINING PROTEIN-RELATED"/>
    <property type="match status" value="1"/>
</dbReference>
<dbReference type="InterPro" id="IPR003610">
    <property type="entry name" value="CBM5/12"/>
</dbReference>
<proteinExistence type="predicted"/>
<evidence type="ECO:0000313" key="5">
    <source>
        <dbReference type="Proteomes" id="UP001351900"/>
    </source>
</evidence>
<dbReference type="SUPFAM" id="SSF51445">
    <property type="entry name" value="(Trans)glycosidases"/>
    <property type="match status" value="1"/>
</dbReference>
<dbReference type="InterPro" id="IPR036573">
    <property type="entry name" value="CBM_sf_5/12"/>
</dbReference>
<feature type="compositionally biased region" description="Pro residues" evidence="2">
    <location>
        <begin position="204"/>
        <end position="218"/>
    </location>
</feature>
<evidence type="ECO:0000259" key="3">
    <source>
        <dbReference type="SMART" id="SM00495"/>
    </source>
</evidence>
<dbReference type="InterPro" id="IPR017853">
    <property type="entry name" value="GH"/>
</dbReference>
<name>A0ABU7V674_9MICO</name>
<feature type="compositionally biased region" description="Pro residues" evidence="2">
    <location>
        <begin position="180"/>
        <end position="196"/>
    </location>
</feature>
<dbReference type="RefSeq" id="WP_331791151.1">
    <property type="nucleotide sequence ID" value="NZ_BAAAUO010000002.1"/>
</dbReference>
<feature type="region of interest" description="Disordered" evidence="2">
    <location>
        <begin position="158"/>
        <end position="220"/>
    </location>
</feature>
<feature type="domain" description="Chitin-binding type-3" evidence="3">
    <location>
        <begin position="38"/>
        <end position="87"/>
    </location>
</feature>
<dbReference type="Proteomes" id="UP001351900">
    <property type="component" value="Unassembled WGS sequence"/>
</dbReference>
<keyword evidence="1" id="KW-0378">Hydrolase</keyword>
<dbReference type="InterPro" id="IPR052750">
    <property type="entry name" value="GH18_Chitinase"/>
</dbReference>
<keyword evidence="5" id="KW-1185">Reference proteome</keyword>
<feature type="compositionally biased region" description="Polar residues" evidence="2">
    <location>
        <begin position="160"/>
        <end position="173"/>
    </location>
</feature>
<dbReference type="SMART" id="SM00495">
    <property type="entry name" value="ChtBD3"/>
    <property type="match status" value="2"/>
</dbReference>
<comment type="caution">
    <text evidence="4">The sequence shown here is derived from an EMBL/GenBank/DDBJ whole genome shotgun (WGS) entry which is preliminary data.</text>
</comment>
<dbReference type="Gene3D" id="3.20.20.80">
    <property type="entry name" value="Glycosidases"/>
    <property type="match status" value="1"/>
</dbReference>
<sequence length="534" mass="54305">MIVRFARPGLAILAAVGMVLGVWLALVPATRSDAVSCAPTWSSSATYVGGDTASKNGIQYRANWWTRGDDPVTHNGVTGTGQPWTSLGACGAVPPAPTATPTPTTSPTSGPTPSPTSTASCTVAGWSAGTIYVAGNTATRSGILYRANWWSRGDDPATHNGVTGTGQPWTSLGSCGATPTPTPTATPTLTPTPTPTPTRTATPSPTPTPSPSGTPGLPPEFVFSPYKDVTVGMNWNTYAMGTAVGGSSRPLVGAGGLLGSSATDLDAVTLAFATGTCGSENWGGVAAQAFADANIPALEVAGVDYIVSTGGAAGAFHCSSAAGMTTFIERYASDHLIGIDFDIESGQSAADIRDLVASAVGVQQAYPDLRFSFTLATLAASDGSHGGLNATGDTTVRAILASGLRNYTVNLMVMDYGAAGSGVCVVRGGLCDMGASAIQATKNLQHTYAIPANRIELTPMIGMNDVRDEIFTLADVQTVAAYAKTSGLAGIHFWSLDRDVPCSPPTPWVSITCNSVTSGTASLSYTNGFLDALG</sequence>
<feature type="region of interest" description="Disordered" evidence="2">
    <location>
        <begin position="94"/>
        <end position="119"/>
    </location>
</feature>
<dbReference type="EMBL" id="JAZHOV010000003">
    <property type="protein sequence ID" value="MEF2254648.1"/>
    <property type="molecule type" value="Genomic_DNA"/>
</dbReference>
<feature type="domain" description="Chitin-binding type-3" evidence="3">
    <location>
        <begin position="123"/>
        <end position="172"/>
    </location>
</feature>
<dbReference type="SUPFAM" id="SSF51055">
    <property type="entry name" value="Carbohydrate binding domain"/>
    <property type="match status" value="2"/>
</dbReference>
<dbReference type="Pfam" id="PF02839">
    <property type="entry name" value="CBM_5_12"/>
    <property type="match status" value="1"/>
</dbReference>
<reference evidence="4 5" key="1">
    <citation type="submission" date="2024-01" db="EMBL/GenBank/DDBJ databases">
        <title>the genome sequence of strain Microbacterium schleiferi NBRC 15075.</title>
        <authorList>
            <person name="Ding Y."/>
            <person name="Zhang G."/>
        </authorList>
    </citation>
    <scope>NUCLEOTIDE SEQUENCE [LARGE SCALE GENOMIC DNA]</scope>
    <source>
        <strain evidence="4 5">NBRC 15075</strain>
    </source>
</reference>
<dbReference type="Gene3D" id="2.10.10.20">
    <property type="entry name" value="Carbohydrate-binding module superfamily 5/12"/>
    <property type="match status" value="2"/>
</dbReference>
<dbReference type="PANTHER" id="PTHR42976">
    <property type="entry name" value="BIFUNCTIONAL CHITINASE/LYSOZYME-RELATED"/>
    <property type="match status" value="1"/>
</dbReference>
<accession>A0ABU7V674</accession>